<name>A0A0F9ZUS0_TRIHA</name>
<evidence type="ECO:0000256" key="1">
    <source>
        <dbReference type="ARBA" id="ARBA00022857"/>
    </source>
</evidence>
<evidence type="ECO:0000256" key="2">
    <source>
        <dbReference type="ARBA" id="ARBA00023002"/>
    </source>
</evidence>
<dbReference type="Gene3D" id="3.90.25.10">
    <property type="entry name" value="UDP-galactose 4-epimerase, domain 1"/>
    <property type="match status" value="1"/>
</dbReference>
<gene>
    <name evidence="4" type="ORF">THAR02_03944</name>
</gene>
<dbReference type="InterPro" id="IPR051609">
    <property type="entry name" value="NmrA/Isoflavone_reductase-like"/>
</dbReference>
<dbReference type="PANTHER" id="PTHR47706:SF9">
    <property type="entry name" value="NMRA-LIKE DOMAIN-CONTAINING PROTEIN-RELATED"/>
    <property type="match status" value="1"/>
</dbReference>
<evidence type="ECO:0000313" key="4">
    <source>
        <dbReference type="EMBL" id="KKP03962.1"/>
    </source>
</evidence>
<dbReference type="OMA" id="WFSWTGL"/>
<dbReference type="OrthoDB" id="9974981at2759"/>
<dbReference type="InterPro" id="IPR045312">
    <property type="entry name" value="PCBER-like"/>
</dbReference>
<keyword evidence="1" id="KW-0521">NADP</keyword>
<keyword evidence="2" id="KW-0560">Oxidoreductase</keyword>
<reference evidence="5" key="1">
    <citation type="journal article" date="2015" name="Genome Announc.">
        <title>Draft whole-genome sequence of the biocontrol agent Trichoderma harzianum T6776.</title>
        <authorList>
            <person name="Baroncelli R."/>
            <person name="Piaggeschi G."/>
            <person name="Fiorini L."/>
            <person name="Bertolini E."/>
            <person name="Zapparata A."/>
            <person name="Pe M.E."/>
            <person name="Sarrocco S."/>
            <person name="Vannacci G."/>
        </authorList>
    </citation>
    <scope>NUCLEOTIDE SEQUENCE [LARGE SCALE GENOMIC DNA]</scope>
    <source>
        <strain evidence="5">T6776</strain>
    </source>
</reference>
<dbReference type="Pfam" id="PF05368">
    <property type="entry name" value="NmrA"/>
    <property type="match status" value="1"/>
</dbReference>
<dbReference type="CDD" id="cd05259">
    <property type="entry name" value="PCBER_SDR_a"/>
    <property type="match status" value="1"/>
</dbReference>
<dbReference type="SUPFAM" id="SSF51735">
    <property type="entry name" value="NAD(P)-binding Rossmann-fold domains"/>
    <property type="match status" value="1"/>
</dbReference>
<dbReference type="GO" id="GO:0016491">
    <property type="term" value="F:oxidoreductase activity"/>
    <property type="evidence" value="ECO:0007669"/>
    <property type="project" value="UniProtKB-KW"/>
</dbReference>
<feature type="domain" description="NmrA-like" evidence="3">
    <location>
        <begin position="6"/>
        <end position="239"/>
    </location>
</feature>
<sequence length="303" mass="32930">MAAIRKVAVLGGSGNLGPHVVNGLLHAGFEVTVITRLESQATFTDRVTVKRIDITSKEAVESVLQGHDALVSTISPGAVGDQKTIIDAAVAAKVRRFMPSEFGVDTRRAEERSLGWILANKVSVTDYLVEVAKKNPWFSWTGLAVGLFFDWGIKTQFLLGINAKDKTGTIIDSGNKPYAATHVSFIGEAVAAILRKPEETANKYLSIFSFAITQNEVLKIFEEETGSKFQITQLKGSDLIKAATDSVAKGDYANSVIPFVQYTFLADDSKDPVDIGKNDAHLLGIKDNLSLRESIKKELSEIQ</sequence>
<dbReference type="Proteomes" id="UP000034112">
    <property type="component" value="Unassembled WGS sequence"/>
</dbReference>
<dbReference type="AlphaFoldDB" id="A0A0F9ZUS0"/>
<dbReference type="Gene3D" id="3.40.50.720">
    <property type="entry name" value="NAD(P)-binding Rossmann-like Domain"/>
    <property type="match status" value="1"/>
</dbReference>
<protein>
    <recommendedName>
        <fullName evidence="3">NmrA-like domain-containing protein</fullName>
    </recommendedName>
</protein>
<evidence type="ECO:0000313" key="5">
    <source>
        <dbReference type="Proteomes" id="UP000034112"/>
    </source>
</evidence>
<dbReference type="EMBL" id="JOKZ01000092">
    <property type="protein sequence ID" value="KKP03962.1"/>
    <property type="molecule type" value="Genomic_DNA"/>
</dbReference>
<accession>A0A0F9ZUS0</accession>
<organism evidence="4 5">
    <name type="scientific">Trichoderma harzianum</name>
    <name type="common">Hypocrea lixii</name>
    <dbReference type="NCBI Taxonomy" id="5544"/>
    <lineage>
        <taxon>Eukaryota</taxon>
        <taxon>Fungi</taxon>
        <taxon>Dikarya</taxon>
        <taxon>Ascomycota</taxon>
        <taxon>Pezizomycotina</taxon>
        <taxon>Sordariomycetes</taxon>
        <taxon>Hypocreomycetidae</taxon>
        <taxon>Hypocreales</taxon>
        <taxon>Hypocreaceae</taxon>
        <taxon>Trichoderma</taxon>
    </lineage>
</organism>
<dbReference type="InterPro" id="IPR036291">
    <property type="entry name" value="NAD(P)-bd_dom_sf"/>
</dbReference>
<dbReference type="InterPro" id="IPR008030">
    <property type="entry name" value="NmrA-like"/>
</dbReference>
<comment type="caution">
    <text evidence="4">The sequence shown here is derived from an EMBL/GenBank/DDBJ whole genome shotgun (WGS) entry which is preliminary data.</text>
</comment>
<evidence type="ECO:0000259" key="3">
    <source>
        <dbReference type="Pfam" id="PF05368"/>
    </source>
</evidence>
<dbReference type="PANTHER" id="PTHR47706">
    <property type="entry name" value="NMRA-LIKE FAMILY PROTEIN"/>
    <property type="match status" value="1"/>
</dbReference>
<proteinExistence type="predicted"/>